<reference evidence="3" key="1">
    <citation type="submission" date="2016-11" db="EMBL/GenBank/DDBJ databases">
        <authorList>
            <person name="Varghese N."/>
            <person name="Submissions S."/>
        </authorList>
    </citation>
    <scope>NUCLEOTIDE SEQUENCE [LARGE SCALE GENOMIC DNA]</scope>
    <source>
        <strain evidence="3">DSM 16917</strain>
    </source>
</reference>
<dbReference type="RefSeq" id="WP_067654491.1">
    <property type="nucleotide sequence ID" value="NZ_FQXG01000001.1"/>
</dbReference>
<keyword evidence="1" id="KW-1133">Transmembrane helix</keyword>
<feature type="transmembrane region" description="Helical" evidence="1">
    <location>
        <begin position="49"/>
        <end position="69"/>
    </location>
</feature>
<dbReference type="Proteomes" id="UP000184268">
    <property type="component" value="Unassembled WGS sequence"/>
</dbReference>
<dbReference type="EMBL" id="FQXG01000001">
    <property type="protein sequence ID" value="SHG86105.1"/>
    <property type="molecule type" value="Genomic_DNA"/>
</dbReference>
<accession>A0A1M5N9E1</accession>
<name>A0A1M5N9E1_9GAMM</name>
<proteinExistence type="predicted"/>
<dbReference type="STRING" id="299255.SAMN02745129_0943"/>
<keyword evidence="3" id="KW-1185">Reference proteome</keyword>
<keyword evidence="1" id="KW-0812">Transmembrane</keyword>
<dbReference type="AlphaFoldDB" id="A0A1M5N9E1"/>
<organism evidence="2 3">
    <name type="scientific">Ferrimonas marina</name>
    <dbReference type="NCBI Taxonomy" id="299255"/>
    <lineage>
        <taxon>Bacteria</taxon>
        <taxon>Pseudomonadati</taxon>
        <taxon>Pseudomonadota</taxon>
        <taxon>Gammaproteobacteria</taxon>
        <taxon>Alteromonadales</taxon>
        <taxon>Ferrimonadaceae</taxon>
        <taxon>Ferrimonas</taxon>
    </lineage>
</organism>
<evidence type="ECO:0000313" key="3">
    <source>
        <dbReference type="Proteomes" id="UP000184268"/>
    </source>
</evidence>
<feature type="transmembrane region" description="Helical" evidence="1">
    <location>
        <begin position="81"/>
        <end position="102"/>
    </location>
</feature>
<dbReference type="OrthoDB" id="8685152at2"/>
<gene>
    <name evidence="2" type="ORF">SAMN02745129_0943</name>
</gene>
<evidence type="ECO:0000313" key="2">
    <source>
        <dbReference type="EMBL" id="SHG86105.1"/>
    </source>
</evidence>
<protein>
    <recommendedName>
        <fullName evidence="4">Zinc-ribbon domain-containing protein</fullName>
    </recommendedName>
</protein>
<evidence type="ECO:0008006" key="4">
    <source>
        <dbReference type="Google" id="ProtNLM"/>
    </source>
</evidence>
<sequence length="107" mass="12157">MALIHCAACGKRISSKAPHCPHCQHSLSSDPEAVERAQRIRNIRNEQKLMNHSFLALFLFVGGFAIWWWGGEANENWRQPVGVGSMVLGFLGYLVTRARIILSRRQR</sequence>
<keyword evidence="1" id="KW-0472">Membrane</keyword>
<evidence type="ECO:0000256" key="1">
    <source>
        <dbReference type="SAM" id="Phobius"/>
    </source>
</evidence>